<keyword evidence="7" id="KW-1185">Reference proteome</keyword>
<dbReference type="Proteomes" id="UP000288794">
    <property type="component" value="Unassembled WGS sequence"/>
</dbReference>
<evidence type="ECO:0000256" key="4">
    <source>
        <dbReference type="ARBA" id="ARBA00022840"/>
    </source>
</evidence>
<dbReference type="GO" id="GO:0005524">
    <property type="term" value="F:ATP binding"/>
    <property type="evidence" value="ECO:0007669"/>
    <property type="project" value="UniProtKB-KW"/>
</dbReference>
<evidence type="ECO:0000256" key="3">
    <source>
        <dbReference type="ARBA" id="ARBA00022741"/>
    </source>
</evidence>
<dbReference type="CDD" id="cd03257">
    <property type="entry name" value="ABC_NikE_OppD_transporters"/>
    <property type="match status" value="2"/>
</dbReference>
<reference evidence="6 7" key="1">
    <citation type="submission" date="2014-04" db="EMBL/GenBank/DDBJ databases">
        <title>Draft genome sequence of Pantoea beijingensis strain LMG 27579, an emerging pathogen to Pleurotus eryngii with potential industrial application.</title>
        <authorList>
            <person name="Xu F."/>
            <person name="Liu Y."/>
            <person name="Wang S."/>
            <person name="Yin Y."/>
            <person name="Ma Y."/>
            <person name="Zhao S."/>
            <person name="Rong C."/>
        </authorList>
    </citation>
    <scope>NUCLEOTIDE SEQUENCE [LARGE SCALE GENOMIC DNA]</scope>
    <source>
        <strain evidence="6 7">LMG 27579</strain>
    </source>
</reference>
<dbReference type="InterPro" id="IPR017871">
    <property type="entry name" value="ABC_transporter-like_CS"/>
</dbReference>
<dbReference type="GO" id="GO:0055085">
    <property type="term" value="P:transmembrane transport"/>
    <property type="evidence" value="ECO:0007669"/>
    <property type="project" value="UniProtKB-ARBA"/>
</dbReference>
<comment type="similarity">
    <text evidence="1">Belongs to the ABC transporter superfamily. Drug exporter-2 (TC 3.A.1.117) family.</text>
</comment>
<dbReference type="SMART" id="SM00382">
    <property type="entry name" value="AAA"/>
    <property type="match status" value="2"/>
</dbReference>
<dbReference type="NCBIfam" id="NF007739">
    <property type="entry name" value="PRK10419.1"/>
    <property type="match status" value="2"/>
</dbReference>
<dbReference type="InterPro" id="IPR003593">
    <property type="entry name" value="AAA+_ATPase"/>
</dbReference>
<dbReference type="Pfam" id="PF00005">
    <property type="entry name" value="ABC_tran"/>
    <property type="match status" value="2"/>
</dbReference>
<evidence type="ECO:0000256" key="1">
    <source>
        <dbReference type="ARBA" id="ARBA00006526"/>
    </source>
</evidence>
<feature type="domain" description="ABC transporter" evidence="5">
    <location>
        <begin position="9"/>
        <end position="255"/>
    </location>
</feature>
<evidence type="ECO:0000313" key="7">
    <source>
        <dbReference type="Proteomes" id="UP000288794"/>
    </source>
</evidence>
<proteinExistence type="inferred from homology"/>
<organism evidence="6 7">
    <name type="scientific">[Pantoea] beijingensis</name>
    <dbReference type="NCBI Taxonomy" id="1324864"/>
    <lineage>
        <taxon>Bacteria</taxon>
        <taxon>Pseudomonadati</taxon>
        <taxon>Pseudomonadota</taxon>
        <taxon>Gammaproteobacteria</taxon>
        <taxon>Enterobacterales</taxon>
        <taxon>Erwiniaceae</taxon>
        <taxon>Erwinia</taxon>
    </lineage>
</organism>
<dbReference type="FunFam" id="3.40.50.300:FF:000016">
    <property type="entry name" value="Oligopeptide ABC transporter ATP-binding component"/>
    <property type="match status" value="1"/>
</dbReference>
<name>A0A443IDN3_9GAMM</name>
<dbReference type="GO" id="GO:0016887">
    <property type="term" value="F:ATP hydrolysis activity"/>
    <property type="evidence" value="ECO:0007669"/>
    <property type="project" value="InterPro"/>
</dbReference>
<protein>
    <submittedName>
        <fullName evidence="6">Peptide ABC transporter ATP-binding protein</fullName>
    </submittedName>
</protein>
<keyword evidence="3" id="KW-0547">Nucleotide-binding</keyword>
<dbReference type="PANTHER" id="PTHR43776">
    <property type="entry name" value="TRANSPORT ATP-BINDING PROTEIN"/>
    <property type="match status" value="1"/>
</dbReference>
<dbReference type="PROSITE" id="PS50893">
    <property type="entry name" value="ABC_TRANSPORTER_2"/>
    <property type="match status" value="2"/>
</dbReference>
<dbReference type="InterPro" id="IPR013563">
    <property type="entry name" value="Oligopep_ABC_C"/>
</dbReference>
<dbReference type="Pfam" id="PF08352">
    <property type="entry name" value="oligo_HPY"/>
    <property type="match status" value="2"/>
</dbReference>
<dbReference type="InterPro" id="IPR003439">
    <property type="entry name" value="ABC_transporter-like_ATP-bd"/>
</dbReference>
<dbReference type="EMBL" id="JMEE01000031">
    <property type="protein sequence ID" value="RWR02085.1"/>
    <property type="molecule type" value="Genomic_DNA"/>
</dbReference>
<evidence type="ECO:0000313" key="6">
    <source>
        <dbReference type="EMBL" id="RWR02085.1"/>
    </source>
</evidence>
<dbReference type="RefSeq" id="WP_128177775.1">
    <property type="nucleotide sequence ID" value="NZ_CP071409.1"/>
</dbReference>
<evidence type="ECO:0000259" key="5">
    <source>
        <dbReference type="PROSITE" id="PS50893"/>
    </source>
</evidence>
<comment type="caution">
    <text evidence="6">The sequence shown here is derived from an EMBL/GenBank/DDBJ whole genome shotgun (WGS) entry which is preliminary data.</text>
</comment>
<dbReference type="AlphaFoldDB" id="A0A443IDN3"/>
<accession>A0A443IDN3</accession>
<keyword evidence="4 6" id="KW-0067">ATP-binding</keyword>
<dbReference type="GO" id="GO:0015833">
    <property type="term" value="P:peptide transport"/>
    <property type="evidence" value="ECO:0007669"/>
    <property type="project" value="InterPro"/>
</dbReference>
<dbReference type="NCBIfam" id="NF008453">
    <property type="entry name" value="PRK11308.1"/>
    <property type="match status" value="2"/>
</dbReference>
<dbReference type="InterPro" id="IPR027417">
    <property type="entry name" value="P-loop_NTPase"/>
</dbReference>
<dbReference type="SUPFAM" id="SSF52540">
    <property type="entry name" value="P-loop containing nucleoside triphosphate hydrolases"/>
    <property type="match status" value="2"/>
</dbReference>
<sequence length="547" mass="60183">MNIQAKNLLEVRNLQVSVSDRPVVKGISFSLAEREVLAVVGESGSGKTLAMRSLIGLLPSNISWRADGMQFDGHDMQHLSVEQLREVRGAGIGMVFQEPMTSLNPAMSIGRQLDEGLALHTSLTAQQRKAKIIAMLERVGLADAESLLSRFPHEFSGGMRQRVMIASVMLLEPKLIIADEPTTALDVLVQHEVMELMLALTAEKGSAVILISHDLSMVANYASRIMVMEQGELVEQNESHALLANPQHGYTRRLLDALPVRKAPPDRHALFAAKPVIAMKDIVIEYPGRKAWFKSSTATRAVNGVSFTVRTGETVALVGASGSGKTTVGKLIAGMLNASGGSLAFMGQPLENASKAQRHAWRMACQMIQQDPYSSLNPRMKIAQVLEEPLLLLPELNKRARQQRIKEVLEEVGLDGMFLARYPHQLSGGQRQRVAIARAIIRRPAFIIADEPTSALDMTVQKQIIVLLRTLQQRYGFACLFITHDLGAVEQVADRIMVMEKGVLVESGWSDEVLDQPQHEYTRRLLSCLPMLKPLASGGYQLKQKSA</sequence>
<dbReference type="PROSITE" id="PS00211">
    <property type="entry name" value="ABC_TRANSPORTER_1"/>
    <property type="match status" value="2"/>
</dbReference>
<dbReference type="Gene3D" id="3.40.50.300">
    <property type="entry name" value="P-loop containing nucleotide triphosphate hydrolases"/>
    <property type="match status" value="2"/>
</dbReference>
<evidence type="ECO:0000256" key="2">
    <source>
        <dbReference type="ARBA" id="ARBA00022448"/>
    </source>
</evidence>
<dbReference type="InterPro" id="IPR050319">
    <property type="entry name" value="ABC_transp_ATP-bind"/>
</dbReference>
<keyword evidence="2" id="KW-0813">Transport</keyword>
<feature type="domain" description="ABC transporter" evidence="5">
    <location>
        <begin position="277"/>
        <end position="526"/>
    </location>
</feature>
<gene>
    <name evidence="6" type="ORF">ED28_10670</name>
</gene>